<protein>
    <submittedName>
        <fullName evidence="1">Winged helix-turn-helix transcriptional regulator</fullName>
    </submittedName>
</protein>
<evidence type="ECO:0000313" key="1">
    <source>
        <dbReference type="EMBL" id="RCV89947.1"/>
    </source>
</evidence>
<sequence length="88" mass="9527">MLSVIAQTLAQNAPVNASVNAPVNVTGLKTPEALLRLLHDNNQLTRQQLADILGKDVRTIARALAKLQQAGKLTRIGSDKTGHWEVHL</sequence>
<evidence type="ECO:0000313" key="2">
    <source>
        <dbReference type="Proteomes" id="UP000253204"/>
    </source>
</evidence>
<keyword evidence="2" id="KW-1185">Reference proteome</keyword>
<accession>A0A368U0C9</accession>
<dbReference type="Pfam" id="PF13412">
    <property type="entry name" value="HTH_24"/>
    <property type="match status" value="1"/>
</dbReference>
<dbReference type="Gene3D" id="1.10.10.10">
    <property type="entry name" value="Winged helix-like DNA-binding domain superfamily/Winged helix DNA-binding domain"/>
    <property type="match status" value="1"/>
</dbReference>
<dbReference type="OrthoDB" id="9807853at2"/>
<organism evidence="1 2">
    <name type="scientific">Vreelandella rituensis</name>
    <dbReference type="NCBI Taxonomy" id="2282306"/>
    <lineage>
        <taxon>Bacteria</taxon>
        <taxon>Pseudomonadati</taxon>
        <taxon>Pseudomonadota</taxon>
        <taxon>Gammaproteobacteria</taxon>
        <taxon>Oceanospirillales</taxon>
        <taxon>Halomonadaceae</taxon>
        <taxon>Vreelandella</taxon>
    </lineage>
</organism>
<dbReference type="Proteomes" id="UP000253204">
    <property type="component" value="Unassembled WGS sequence"/>
</dbReference>
<gene>
    <name evidence="1" type="ORF">DU506_12030</name>
</gene>
<dbReference type="InterPro" id="IPR036388">
    <property type="entry name" value="WH-like_DNA-bd_sf"/>
</dbReference>
<comment type="caution">
    <text evidence="1">The sequence shown here is derived from an EMBL/GenBank/DDBJ whole genome shotgun (WGS) entry which is preliminary data.</text>
</comment>
<dbReference type="EMBL" id="QPIJ01000028">
    <property type="protein sequence ID" value="RCV89947.1"/>
    <property type="molecule type" value="Genomic_DNA"/>
</dbReference>
<dbReference type="InterPro" id="IPR036390">
    <property type="entry name" value="WH_DNA-bd_sf"/>
</dbReference>
<reference evidence="1 2" key="1">
    <citation type="submission" date="2018-07" db="EMBL/GenBank/DDBJ databases">
        <title>Halomonas rutogse sp. nov., isolated from Lake TangqianCo on Tibetan Plateau.</title>
        <authorList>
            <person name="Lu H."/>
            <person name="Xing P."/>
            <person name="Wu Q."/>
        </authorList>
    </citation>
    <scope>NUCLEOTIDE SEQUENCE [LARGE SCALE GENOMIC DNA]</scope>
    <source>
        <strain evidence="1 2">TQ8S</strain>
    </source>
</reference>
<dbReference type="RefSeq" id="WP_114487168.1">
    <property type="nucleotide sequence ID" value="NZ_CBCSHM010000039.1"/>
</dbReference>
<proteinExistence type="predicted"/>
<name>A0A368U0C9_9GAMM</name>
<dbReference type="SUPFAM" id="SSF46785">
    <property type="entry name" value="Winged helix' DNA-binding domain"/>
    <property type="match status" value="1"/>
</dbReference>
<dbReference type="AlphaFoldDB" id="A0A368U0C9"/>